<proteinExistence type="predicted"/>
<keyword evidence="2" id="KW-1185">Reference proteome</keyword>
<organism evidence="1 2">
    <name type="scientific">Papaver nudicaule</name>
    <name type="common">Iceland poppy</name>
    <dbReference type="NCBI Taxonomy" id="74823"/>
    <lineage>
        <taxon>Eukaryota</taxon>
        <taxon>Viridiplantae</taxon>
        <taxon>Streptophyta</taxon>
        <taxon>Embryophyta</taxon>
        <taxon>Tracheophyta</taxon>
        <taxon>Spermatophyta</taxon>
        <taxon>Magnoliopsida</taxon>
        <taxon>Ranunculales</taxon>
        <taxon>Papaveraceae</taxon>
        <taxon>Papaveroideae</taxon>
        <taxon>Papaver</taxon>
    </lineage>
</organism>
<accession>A0AA41RWG3</accession>
<protein>
    <submittedName>
        <fullName evidence="1">Uncharacterized protein</fullName>
    </submittedName>
</protein>
<name>A0AA41RWG3_PAPNU</name>
<reference evidence="1" key="1">
    <citation type="submission" date="2022-03" db="EMBL/GenBank/DDBJ databases">
        <title>A functionally conserved STORR gene fusion in Papaver species that diverged 16.8 million years ago.</title>
        <authorList>
            <person name="Catania T."/>
        </authorList>
    </citation>
    <scope>NUCLEOTIDE SEQUENCE</scope>
    <source>
        <strain evidence="1">S-191538</strain>
    </source>
</reference>
<dbReference type="PANTHER" id="PTHR31973">
    <property type="entry name" value="POLYPROTEIN, PUTATIVE-RELATED"/>
    <property type="match status" value="1"/>
</dbReference>
<dbReference type="EMBL" id="JAJJMA010020669">
    <property type="protein sequence ID" value="MCL7023288.1"/>
    <property type="molecule type" value="Genomic_DNA"/>
</dbReference>
<evidence type="ECO:0000313" key="1">
    <source>
        <dbReference type="EMBL" id="MCL7023288.1"/>
    </source>
</evidence>
<sequence>MANAKWVVPRILGYVSEHLNCKPSTIQSRMKRKYKVEISYWTAWHARHICLEKVYGSFEDNYTCVPELCRQIQLANSGSVATWSKEEGVAEQFGGLFVMYKASLYGSLRRGTTYA</sequence>
<gene>
    <name evidence="1" type="ORF">MKW94_005357</name>
</gene>
<evidence type="ECO:0000313" key="2">
    <source>
        <dbReference type="Proteomes" id="UP001177140"/>
    </source>
</evidence>
<dbReference type="Proteomes" id="UP001177140">
    <property type="component" value="Unassembled WGS sequence"/>
</dbReference>
<dbReference type="PANTHER" id="PTHR31973:SF187">
    <property type="entry name" value="MUTATOR TRANSPOSASE MUDRA PROTEIN"/>
    <property type="match status" value="1"/>
</dbReference>
<comment type="caution">
    <text evidence="1">The sequence shown here is derived from an EMBL/GenBank/DDBJ whole genome shotgun (WGS) entry which is preliminary data.</text>
</comment>
<dbReference type="AlphaFoldDB" id="A0AA41RWG3"/>